<dbReference type="KEGG" id="tcr:510103.10"/>
<evidence type="ECO:0000256" key="1">
    <source>
        <dbReference type="SAM" id="MobiDB-lite"/>
    </source>
</evidence>
<dbReference type="RefSeq" id="XP_805240.1">
    <property type="nucleotide sequence ID" value="XM_800147.1"/>
</dbReference>
<feature type="transmembrane region" description="Helical" evidence="2">
    <location>
        <begin position="12"/>
        <end position="45"/>
    </location>
</feature>
<comment type="caution">
    <text evidence="3">The sequence shown here is derived from an EMBL/GenBank/DDBJ whole genome shotgun (WGS) entry which is preliminary data.</text>
</comment>
<dbReference type="InParanoid" id="Q4CSY9"/>
<evidence type="ECO:0000256" key="2">
    <source>
        <dbReference type="SAM" id="Phobius"/>
    </source>
</evidence>
<sequence length="227" mass="26540">MMLSPFDFFSSFIYLFLLPAFFFLLFSLVVFFFFFCFSFLLMSVVRPDIYVDVELRRTRVHSRVIIMVAAVLLVVILFVVLVYFLCRFFVRAQYSQQKRVNSDSTNVGGLRSFQLNFDDTDIWKRTFFGIVCDNKKYVHNAATLHAVYCVPLDLRLCDPLSNDELFMDKNCFSRACERRRMLNDVFGTFVHDVRRRSNAETVSPRPKCREASATLQSGPKSELLNKI</sequence>
<dbReference type="GeneID" id="3534906"/>
<name>Q4CSY9_TRYCC</name>
<reference evidence="3 4" key="1">
    <citation type="journal article" date="2005" name="Science">
        <title>The genome sequence of Trypanosoma cruzi, etiologic agent of Chagas disease.</title>
        <authorList>
            <person name="El-Sayed N.M."/>
            <person name="Myler P.J."/>
            <person name="Bartholomeu D.C."/>
            <person name="Nilsson D."/>
            <person name="Aggarwal G."/>
            <person name="Tran A.N."/>
            <person name="Ghedin E."/>
            <person name="Worthey E.A."/>
            <person name="Delcher A.L."/>
            <person name="Blandin G."/>
            <person name="Westenberger S.J."/>
            <person name="Caler E."/>
            <person name="Cerqueira G.C."/>
            <person name="Branche C."/>
            <person name="Haas B."/>
            <person name="Anupama A."/>
            <person name="Arner E."/>
            <person name="Aslund L."/>
            <person name="Attipoe P."/>
            <person name="Bontempi E."/>
            <person name="Bringaud F."/>
            <person name="Burton P."/>
            <person name="Cadag E."/>
            <person name="Campbell D.A."/>
            <person name="Carrington M."/>
            <person name="Crabtree J."/>
            <person name="Darban H."/>
            <person name="da Silveira J.F."/>
            <person name="de Jong P."/>
            <person name="Edwards K."/>
            <person name="Englund P.T."/>
            <person name="Fazelina G."/>
            <person name="Feldblyum T."/>
            <person name="Ferella M."/>
            <person name="Frasch A.C."/>
            <person name="Gull K."/>
            <person name="Horn D."/>
            <person name="Hou L."/>
            <person name="Huang Y."/>
            <person name="Kindlund E."/>
            <person name="Klingbeil M."/>
            <person name="Kluge S."/>
            <person name="Koo H."/>
            <person name="Lacerda D."/>
            <person name="Levin M.J."/>
            <person name="Lorenzi H."/>
            <person name="Louie T."/>
            <person name="Machado C.R."/>
            <person name="McCulloch R."/>
            <person name="McKenna A."/>
            <person name="Mizuno Y."/>
            <person name="Mottram J.C."/>
            <person name="Nelson S."/>
            <person name="Ochaya S."/>
            <person name="Osoegawa K."/>
            <person name="Pai G."/>
            <person name="Parsons M."/>
            <person name="Pentony M."/>
            <person name="Pettersson U."/>
            <person name="Pop M."/>
            <person name="Ramirez J.L."/>
            <person name="Rinta J."/>
            <person name="Robertson L."/>
            <person name="Salzberg S.L."/>
            <person name="Sanchez D.O."/>
            <person name="Seyler A."/>
            <person name="Sharma R."/>
            <person name="Shetty J."/>
            <person name="Simpson A.J."/>
            <person name="Sisk E."/>
            <person name="Tammi M.T."/>
            <person name="Tarleton R."/>
            <person name="Teixeira S."/>
            <person name="Van Aken S."/>
            <person name="Vogt C."/>
            <person name="Ward P.N."/>
            <person name="Wickstead B."/>
            <person name="Wortman J."/>
            <person name="White O."/>
            <person name="Fraser C.M."/>
            <person name="Stuart K.D."/>
            <person name="Andersson B."/>
        </authorList>
    </citation>
    <scope>NUCLEOTIDE SEQUENCE [LARGE SCALE GENOMIC DNA]</scope>
    <source>
        <strain evidence="3 4">CL Brener</strain>
    </source>
</reference>
<feature type="transmembrane region" description="Helical" evidence="2">
    <location>
        <begin position="65"/>
        <end position="90"/>
    </location>
</feature>
<accession>Q4CSY9</accession>
<dbReference type="EMBL" id="AAHK01002065">
    <property type="protein sequence ID" value="EAN83389.1"/>
    <property type="molecule type" value="Genomic_DNA"/>
</dbReference>
<feature type="region of interest" description="Disordered" evidence="1">
    <location>
        <begin position="200"/>
        <end position="227"/>
    </location>
</feature>
<protein>
    <submittedName>
        <fullName evidence="3">Uncharacterized protein</fullName>
    </submittedName>
</protein>
<keyword evidence="2" id="KW-1133">Transmembrane helix</keyword>
<dbReference type="PaxDb" id="353153-Q4CSY9"/>
<evidence type="ECO:0000313" key="4">
    <source>
        <dbReference type="Proteomes" id="UP000002296"/>
    </source>
</evidence>
<organism evidence="3 4">
    <name type="scientific">Trypanosoma cruzi (strain CL Brener)</name>
    <dbReference type="NCBI Taxonomy" id="353153"/>
    <lineage>
        <taxon>Eukaryota</taxon>
        <taxon>Discoba</taxon>
        <taxon>Euglenozoa</taxon>
        <taxon>Kinetoplastea</taxon>
        <taxon>Metakinetoplastina</taxon>
        <taxon>Trypanosomatida</taxon>
        <taxon>Trypanosomatidae</taxon>
        <taxon>Trypanosoma</taxon>
        <taxon>Schizotrypanum</taxon>
    </lineage>
</organism>
<dbReference type="SMR" id="Q4CSY9"/>
<evidence type="ECO:0000313" key="3">
    <source>
        <dbReference type="EMBL" id="EAN83389.1"/>
    </source>
</evidence>
<dbReference type="AlphaFoldDB" id="Q4CSY9"/>
<keyword evidence="2" id="KW-0812">Transmembrane</keyword>
<gene>
    <name evidence="3" type="ORF">Tc00.1047053510103.10</name>
</gene>
<dbReference type="Proteomes" id="UP000002296">
    <property type="component" value="Unassembled WGS sequence"/>
</dbReference>
<keyword evidence="2" id="KW-0472">Membrane</keyword>
<keyword evidence="4" id="KW-1185">Reference proteome</keyword>
<proteinExistence type="predicted"/>
<dbReference type="OMA" id="HEVRPNI"/>